<keyword evidence="9" id="KW-0539">Nucleus</keyword>
<dbReference type="GO" id="GO:0071013">
    <property type="term" value="C:catalytic step 2 spliceosome"/>
    <property type="evidence" value="ECO:0007669"/>
    <property type="project" value="TreeGrafter"/>
</dbReference>
<evidence type="ECO:0000256" key="6">
    <source>
        <dbReference type="ARBA" id="ARBA00022517"/>
    </source>
</evidence>
<dbReference type="OrthoDB" id="5539371at2759"/>
<evidence type="ECO:0000256" key="9">
    <source>
        <dbReference type="ARBA" id="ARBA00023242"/>
    </source>
</evidence>
<evidence type="ECO:0000256" key="4">
    <source>
        <dbReference type="ARBA" id="ARBA00010878"/>
    </source>
</evidence>
<dbReference type="PANTHER" id="PTHR12928">
    <property type="entry name" value="FRG1 PROTEIN"/>
    <property type="match status" value="1"/>
</dbReference>
<dbReference type="GO" id="GO:0055120">
    <property type="term" value="C:striated muscle dense body"/>
    <property type="evidence" value="ECO:0007669"/>
    <property type="project" value="TreeGrafter"/>
</dbReference>
<dbReference type="SUPFAM" id="SSF50405">
    <property type="entry name" value="Actin-crosslinking proteins"/>
    <property type="match status" value="1"/>
</dbReference>
<protein>
    <recommendedName>
        <fullName evidence="10">Protein FRG1 homolog</fullName>
    </recommendedName>
</protein>
<dbReference type="CDD" id="cd23338">
    <property type="entry name" value="beta-trefoil_FSCN_FRG1"/>
    <property type="match status" value="1"/>
</dbReference>
<dbReference type="GO" id="GO:0005730">
    <property type="term" value="C:nucleolus"/>
    <property type="evidence" value="ECO:0007669"/>
    <property type="project" value="UniProtKB-SubCell"/>
</dbReference>
<reference evidence="12 13" key="1">
    <citation type="submission" date="2019-07" db="EMBL/GenBank/DDBJ databases">
        <title>Draft genome assembly of a fouling barnacle, Amphibalanus amphitrite (Darwin, 1854): The first reference genome for Thecostraca.</title>
        <authorList>
            <person name="Kim W."/>
        </authorList>
    </citation>
    <scope>NUCLEOTIDE SEQUENCE [LARGE SCALE GENOMIC DNA]</scope>
    <source>
        <strain evidence="12">SNU_AA5</strain>
        <tissue evidence="12">Soma without cirri and trophi</tissue>
    </source>
</reference>
<evidence type="ECO:0000256" key="11">
    <source>
        <dbReference type="SAM" id="MobiDB-lite"/>
    </source>
</evidence>
<dbReference type="FunFam" id="2.80.10.50:FF:000061">
    <property type="entry name" value="Protein FRG1"/>
    <property type="match status" value="1"/>
</dbReference>
<dbReference type="InterPro" id="IPR008999">
    <property type="entry name" value="Actin-crosslinking"/>
</dbReference>
<feature type="region of interest" description="Disordered" evidence="11">
    <location>
        <begin position="196"/>
        <end position="217"/>
    </location>
</feature>
<evidence type="ECO:0000256" key="5">
    <source>
        <dbReference type="ARBA" id="ARBA00022490"/>
    </source>
</evidence>
<proteinExistence type="inferred from homology"/>
<name>A0A6A4VRR3_AMPAM</name>
<dbReference type="GO" id="GO:0007517">
    <property type="term" value="P:muscle organ development"/>
    <property type="evidence" value="ECO:0007669"/>
    <property type="project" value="UniProtKB-KW"/>
</dbReference>
<dbReference type="EMBL" id="VIIS01001608">
    <property type="protein sequence ID" value="KAF0295598.1"/>
    <property type="molecule type" value="Genomic_DNA"/>
</dbReference>
<dbReference type="GO" id="GO:0006364">
    <property type="term" value="P:rRNA processing"/>
    <property type="evidence" value="ECO:0007669"/>
    <property type="project" value="UniProtKB-KW"/>
</dbReference>
<dbReference type="AlphaFoldDB" id="A0A6A4VRR3"/>
<dbReference type="Proteomes" id="UP000440578">
    <property type="component" value="Unassembled WGS sequence"/>
</dbReference>
<comment type="caution">
    <text evidence="12">The sequence shown here is derived from an EMBL/GenBank/DDBJ whole genome shotgun (WGS) entry which is preliminary data.</text>
</comment>
<accession>A0A6A4VRR3</accession>
<dbReference type="PANTHER" id="PTHR12928:SF0">
    <property type="entry name" value="FSHD REGION GENE 1"/>
    <property type="match status" value="1"/>
</dbReference>
<keyword evidence="7" id="KW-0517">Myogenesis</keyword>
<evidence type="ECO:0000256" key="2">
    <source>
        <dbReference type="ARBA" id="ARBA00004496"/>
    </source>
</evidence>
<comment type="similarity">
    <text evidence="4">Belongs to the FRG1 family.</text>
</comment>
<evidence type="ECO:0000256" key="7">
    <source>
        <dbReference type="ARBA" id="ARBA00022541"/>
    </source>
</evidence>
<evidence type="ECO:0000256" key="3">
    <source>
        <dbReference type="ARBA" id="ARBA00004604"/>
    </source>
</evidence>
<evidence type="ECO:0000313" key="13">
    <source>
        <dbReference type="Proteomes" id="UP000440578"/>
    </source>
</evidence>
<dbReference type="Gene3D" id="2.80.10.50">
    <property type="match status" value="1"/>
</dbReference>
<evidence type="ECO:0000256" key="8">
    <source>
        <dbReference type="ARBA" id="ARBA00022552"/>
    </source>
</evidence>
<dbReference type="InterPro" id="IPR010414">
    <property type="entry name" value="FRG1"/>
</dbReference>
<evidence type="ECO:0000256" key="1">
    <source>
        <dbReference type="ARBA" id="ARBA00004408"/>
    </source>
</evidence>
<keyword evidence="5" id="KW-0963">Cytoplasm</keyword>
<dbReference type="Pfam" id="PF06229">
    <property type="entry name" value="FRG1"/>
    <property type="match status" value="1"/>
</dbReference>
<keyword evidence="13" id="KW-1185">Reference proteome</keyword>
<keyword evidence="6" id="KW-0690">Ribosome biogenesis</keyword>
<keyword evidence="8" id="KW-0698">rRNA processing</keyword>
<dbReference type="GO" id="GO:0015030">
    <property type="term" value="C:Cajal body"/>
    <property type="evidence" value="ECO:0007669"/>
    <property type="project" value="UniProtKB-SubCell"/>
</dbReference>
<dbReference type="EMBL" id="VIIS01001608">
    <property type="protein sequence ID" value="KAF0295599.1"/>
    <property type="molecule type" value="Genomic_DNA"/>
</dbReference>
<organism evidence="12 13">
    <name type="scientific">Amphibalanus amphitrite</name>
    <name type="common">Striped barnacle</name>
    <name type="synonym">Balanus amphitrite</name>
    <dbReference type="NCBI Taxonomy" id="1232801"/>
    <lineage>
        <taxon>Eukaryota</taxon>
        <taxon>Metazoa</taxon>
        <taxon>Ecdysozoa</taxon>
        <taxon>Arthropoda</taxon>
        <taxon>Crustacea</taxon>
        <taxon>Multicrustacea</taxon>
        <taxon>Cirripedia</taxon>
        <taxon>Thoracica</taxon>
        <taxon>Thoracicalcarea</taxon>
        <taxon>Balanomorpha</taxon>
        <taxon>Balanoidea</taxon>
        <taxon>Balanidae</taxon>
        <taxon>Amphibalaninae</taxon>
        <taxon>Amphibalanus</taxon>
    </lineage>
</organism>
<comment type="subcellular location">
    <subcellularLocation>
        <location evidence="2">Cytoplasm</location>
    </subcellularLocation>
    <subcellularLocation>
        <location evidence="1">Nucleus</location>
        <location evidence="1">Cajal body</location>
    </subcellularLocation>
    <subcellularLocation>
        <location evidence="3">Nucleus</location>
        <location evidence="3">Nucleolus</location>
    </subcellularLocation>
</comment>
<gene>
    <name evidence="12" type="primary">frg1_1</name>
    <name evidence="12" type="ORF">FJT64_006916</name>
</gene>
<dbReference type="GO" id="GO:0051015">
    <property type="term" value="F:actin filament binding"/>
    <property type="evidence" value="ECO:0007669"/>
    <property type="project" value="TreeGrafter"/>
</dbReference>
<sequence length="217" mass="24123">MYTTNCGWWTVTKVSEIRGSIAIELGDRTYIKALDNGLFTIGTPHAEGEGPDPEEVLMAVPVGDQRVAFKSGYGKYLGVDAKDRMVGRADAIGPMEQWEPVFQDGKMALQGGNSRFVSADSEDSVVVRSKTASEPEMLSIRSHAERVAPGGSAPKEDEGNLNQVEINYVKQFQKFQDKRMRLHEGGAEELRAAREQGRLHESLLDRRSKMKADRYCK</sequence>
<evidence type="ECO:0000256" key="10">
    <source>
        <dbReference type="ARBA" id="ARBA00072064"/>
    </source>
</evidence>
<evidence type="ECO:0000313" key="12">
    <source>
        <dbReference type="EMBL" id="KAF0295599.1"/>
    </source>
</evidence>